<dbReference type="SUPFAM" id="SSF51735">
    <property type="entry name" value="NAD(P)-binding Rossmann-fold domains"/>
    <property type="match status" value="1"/>
</dbReference>
<feature type="domain" description="RCK N-terminal" evidence="3">
    <location>
        <begin position="1"/>
        <end position="118"/>
    </location>
</feature>
<evidence type="ECO:0000313" key="5">
    <source>
        <dbReference type="Proteomes" id="UP000263928"/>
    </source>
</evidence>
<protein>
    <submittedName>
        <fullName evidence="4">Regulator of K+ conductance, C-terminal</fullName>
    </submittedName>
</protein>
<dbReference type="PANTHER" id="PTHR43833">
    <property type="entry name" value="POTASSIUM CHANNEL PROTEIN 2-RELATED-RELATED"/>
    <property type="match status" value="1"/>
</dbReference>
<proteinExistence type="predicted"/>
<gene>
    <name evidence="4" type="ORF">PROPAUS_0797</name>
</gene>
<name>A0A383S6J5_9ACTN</name>
<dbReference type="GO" id="GO:0015079">
    <property type="term" value="F:potassium ion transmembrane transporter activity"/>
    <property type="evidence" value="ECO:0007669"/>
    <property type="project" value="InterPro"/>
</dbReference>
<dbReference type="Gene3D" id="3.40.50.720">
    <property type="entry name" value="NAD(P)-binding Rossmann-like Domain"/>
    <property type="match status" value="1"/>
</dbReference>
<accession>A0A383S6J5</accession>
<keyword evidence="5" id="KW-1185">Reference proteome</keyword>
<sequence length="222" mass="24060">MHIIIMGCGRVGSTLARGLERRGHTVCVIDQNAEAFRRLGSEFNGHTVKGSGFDRDVLVKAGIREADGFAAVASGDNSNILAARVAREEFGVQNVVARIYDQGRAEVYEKLGIPTVATIRWAAGQVMNRLLGDAATPVWRDPSGTTALYQMPFANEWVGTPIEAIEQRLHLRIPFLTRLGTGMVPPANLLVQEGDVLYAAVPTDRAASAYEAMSNPPEKDKD</sequence>
<keyword evidence="1" id="KW-0813">Transport</keyword>
<keyword evidence="2" id="KW-0630">Potassium</keyword>
<keyword evidence="1" id="KW-0633">Potassium transport</keyword>
<dbReference type="InterPro" id="IPR006036">
    <property type="entry name" value="K_uptake_TrkA"/>
</dbReference>
<evidence type="ECO:0000313" key="4">
    <source>
        <dbReference type="EMBL" id="SYZ32886.1"/>
    </source>
</evidence>
<reference evidence="5" key="1">
    <citation type="submission" date="2018-08" db="EMBL/GenBank/DDBJ databases">
        <authorList>
            <person name="Hornung B."/>
        </authorList>
    </citation>
    <scope>NUCLEOTIDE SEQUENCE [LARGE SCALE GENOMIC DNA]</scope>
</reference>
<dbReference type="InterPro" id="IPR036291">
    <property type="entry name" value="NAD(P)-bd_dom_sf"/>
</dbReference>
<dbReference type="PROSITE" id="PS51201">
    <property type="entry name" value="RCK_N"/>
    <property type="match status" value="1"/>
</dbReference>
<dbReference type="Pfam" id="PF02254">
    <property type="entry name" value="TrkA_N"/>
    <property type="match status" value="1"/>
</dbReference>
<dbReference type="InterPro" id="IPR003148">
    <property type="entry name" value="RCK_N"/>
</dbReference>
<organism evidence="4 5">
    <name type="scientific">Propionibacterium australiense</name>
    <dbReference type="NCBI Taxonomy" id="119981"/>
    <lineage>
        <taxon>Bacteria</taxon>
        <taxon>Bacillati</taxon>
        <taxon>Actinomycetota</taxon>
        <taxon>Actinomycetes</taxon>
        <taxon>Propionibacteriales</taxon>
        <taxon>Propionibacteriaceae</taxon>
        <taxon>Propionibacterium</taxon>
    </lineage>
</organism>
<dbReference type="PRINTS" id="PR00335">
    <property type="entry name" value="KUPTAKETRKA"/>
</dbReference>
<dbReference type="PANTHER" id="PTHR43833:SF8">
    <property type="entry name" value="TRK SYSTEM POTASSIUM UPTAKE PROTEIN TRKA"/>
    <property type="match status" value="1"/>
</dbReference>
<keyword evidence="1" id="KW-0406">Ion transport</keyword>
<evidence type="ECO:0000259" key="3">
    <source>
        <dbReference type="PROSITE" id="PS51201"/>
    </source>
</evidence>
<dbReference type="Proteomes" id="UP000263928">
    <property type="component" value="Unassembled WGS sequence"/>
</dbReference>
<dbReference type="EMBL" id="UNQJ01000003">
    <property type="protein sequence ID" value="SYZ32886.1"/>
    <property type="molecule type" value="Genomic_DNA"/>
</dbReference>
<dbReference type="AlphaFoldDB" id="A0A383S6J5"/>
<dbReference type="GO" id="GO:0005886">
    <property type="term" value="C:plasma membrane"/>
    <property type="evidence" value="ECO:0007669"/>
    <property type="project" value="InterPro"/>
</dbReference>
<evidence type="ECO:0000256" key="1">
    <source>
        <dbReference type="ARBA" id="ARBA00022538"/>
    </source>
</evidence>
<dbReference type="InterPro" id="IPR050721">
    <property type="entry name" value="Trk_Ktr_HKT_K-transport"/>
</dbReference>
<evidence type="ECO:0000256" key="2">
    <source>
        <dbReference type="ARBA" id="ARBA00022958"/>
    </source>
</evidence>